<dbReference type="AlphaFoldDB" id="A0AAJ0H4G5"/>
<proteinExistence type="predicted"/>
<dbReference type="PANTHER" id="PTHR33112">
    <property type="entry name" value="DOMAIN PROTEIN, PUTATIVE-RELATED"/>
    <property type="match status" value="1"/>
</dbReference>
<dbReference type="EMBL" id="JAUDZG010000001">
    <property type="protein sequence ID" value="KAK3311648.1"/>
    <property type="molecule type" value="Genomic_DNA"/>
</dbReference>
<gene>
    <name evidence="2" type="ORF">B0T15DRAFT_508190</name>
</gene>
<organism evidence="2 3">
    <name type="scientific">Chaetomium strumarium</name>
    <dbReference type="NCBI Taxonomy" id="1170767"/>
    <lineage>
        <taxon>Eukaryota</taxon>
        <taxon>Fungi</taxon>
        <taxon>Dikarya</taxon>
        <taxon>Ascomycota</taxon>
        <taxon>Pezizomycotina</taxon>
        <taxon>Sordariomycetes</taxon>
        <taxon>Sordariomycetidae</taxon>
        <taxon>Sordariales</taxon>
        <taxon>Chaetomiaceae</taxon>
        <taxon>Chaetomium</taxon>
    </lineage>
</organism>
<dbReference type="RefSeq" id="XP_062727428.1">
    <property type="nucleotide sequence ID" value="XM_062867700.1"/>
</dbReference>
<evidence type="ECO:0008006" key="4">
    <source>
        <dbReference type="Google" id="ProtNLM"/>
    </source>
</evidence>
<reference evidence="2" key="1">
    <citation type="journal article" date="2023" name="Mol. Phylogenet. Evol.">
        <title>Genome-scale phylogeny and comparative genomics of the fungal order Sordariales.</title>
        <authorList>
            <person name="Hensen N."/>
            <person name="Bonometti L."/>
            <person name="Westerberg I."/>
            <person name="Brannstrom I.O."/>
            <person name="Guillou S."/>
            <person name="Cros-Aarteil S."/>
            <person name="Calhoun S."/>
            <person name="Haridas S."/>
            <person name="Kuo A."/>
            <person name="Mondo S."/>
            <person name="Pangilinan J."/>
            <person name="Riley R."/>
            <person name="LaButti K."/>
            <person name="Andreopoulos B."/>
            <person name="Lipzen A."/>
            <person name="Chen C."/>
            <person name="Yan M."/>
            <person name="Daum C."/>
            <person name="Ng V."/>
            <person name="Clum A."/>
            <person name="Steindorff A."/>
            <person name="Ohm R.A."/>
            <person name="Martin F."/>
            <person name="Silar P."/>
            <person name="Natvig D.O."/>
            <person name="Lalanne C."/>
            <person name="Gautier V."/>
            <person name="Ament-Velasquez S.L."/>
            <person name="Kruys A."/>
            <person name="Hutchinson M.I."/>
            <person name="Powell A.J."/>
            <person name="Barry K."/>
            <person name="Miller A.N."/>
            <person name="Grigoriev I.V."/>
            <person name="Debuchy R."/>
            <person name="Gladieux P."/>
            <person name="Hiltunen Thoren M."/>
            <person name="Johannesson H."/>
        </authorList>
    </citation>
    <scope>NUCLEOTIDE SEQUENCE</scope>
    <source>
        <strain evidence="2">CBS 333.67</strain>
    </source>
</reference>
<reference evidence="2" key="2">
    <citation type="submission" date="2023-06" db="EMBL/GenBank/DDBJ databases">
        <authorList>
            <consortium name="Lawrence Berkeley National Laboratory"/>
            <person name="Mondo S.J."/>
            <person name="Hensen N."/>
            <person name="Bonometti L."/>
            <person name="Westerberg I."/>
            <person name="Brannstrom I.O."/>
            <person name="Guillou S."/>
            <person name="Cros-Aarteil S."/>
            <person name="Calhoun S."/>
            <person name="Haridas S."/>
            <person name="Kuo A."/>
            <person name="Pangilinan J."/>
            <person name="Riley R."/>
            <person name="Labutti K."/>
            <person name="Andreopoulos B."/>
            <person name="Lipzen A."/>
            <person name="Chen C."/>
            <person name="Yanf M."/>
            <person name="Daum C."/>
            <person name="Ng V."/>
            <person name="Clum A."/>
            <person name="Steindorff A."/>
            <person name="Ohm R."/>
            <person name="Martin F."/>
            <person name="Silar P."/>
            <person name="Natvig D."/>
            <person name="Lalanne C."/>
            <person name="Gautier V."/>
            <person name="Ament-Velasquez S.L."/>
            <person name="Kruys A."/>
            <person name="Hutchinson M.I."/>
            <person name="Powell A.J."/>
            <person name="Barry K."/>
            <person name="Miller A.N."/>
            <person name="Grigoriev I.V."/>
            <person name="Debuchy R."/>
            <person name="Gladieux P."/>
            <person name="Thoren M.H."/>
            <person name="Johannesson H."/>
        </authorList>
    </citation>
    <scope>NUCLEOTIDE SEQUENCE</scope>
    <source>
        <strain evidence="2">CBS 333.67</strain>
    </source>
</reference>
<keyword evidence="3" id="KW-1185">Reference proteome</keyword>
<feature type="compositionally biased region" description="Polar residues" evidence="1">
    <location>
        <begin position="591"/>
        <end position="607"/>
    </location>
</feature>
<evidence type="ECO:0000313" key="2">
    <source>
        <dbReference type="EMBL" id="KAK3311648.1"/>
    </source>
</evidence>
<sequence>MLPIRDSTLDTRLCVDCEGLRLGDEGCGGFMATSDNDTPVLKFTRHGRTWGFGSRRFKTLMCQERTDASPDFPKLAETAAAGCAFCGFLRTAVLEANIEDVKRVGEVHMDLYYLWGPRDAVNHGAEGLQALLVDLGNAYDGGDEPEVDRGFGTLRFQIFTRDKAVADWLGLHKSPRREALGASNISFLRKALDFYASSCHPQAFSDITSLPTRLLDLGTDAASQPRLIITGESIAGLIRYAALSYCWGDQGEASAQTKTEPSNLHERLHAIPTGDMSAVMQDAVKHAYFTICAVSSPSCHQGFLDRRRATSDFTFQSSLYPPARGTYTLFSMSLQKKKGSDTFGPYGFDFANSRWKNRGWVYQELALSTRKLLFGQYMVHFECGRRLLPENGEFSGPLVIHWHPAQIANLSREQLYQRFRECVMGYSALTLTYESDRLPAVSGIAKYLFDLTRDKYLAGLWKGDLHHSLLWFADVPTHTLLPERIGALRASTGSRPPSWSWVSQRGFVEYGLPGTTILYEPGRLELLLLSSSCERKNKANYWPAIYTNNWREYGDKEGEEGKEDKTDQQYQKKQEDEVSEEEEELSKDGRSSQGSPSETVSDTSGDSRTIPADVCVLCNNEEHNRHSWGLVIHPAKKAGEYYRVGIFMSLAGKAGGTHLFKDLEDRVIDII</sequence>
<dbReference type="PANTHER" id="PTHR33112:SF16">
    <property type="entry name" value="HETEROKARYON INCOMPATIBILITY DOMAIN-CONTAINING PROTEIN"/>
    <property type="match status" value="1"/>
</dbReference>
<dbReference type="Proteomes" id="UP001273166">
    <property type="component" value="Unassembled WGS sequence"/>
</dbReference>
<protein>
    <recommendedName>
        <fullName evidence="4">Heterokaryon incompatibility domain-containing protein</fullName>
    </recommendedName>
</protein>
<dbReference type="GeneID" id="87886529"/>
<feature type="compositionally biased region" description="Basic and acidic residues" evidence="1">
    <location>
        <begin position="562"/>
        <end position="576"/>
    </location>
</feature>
<comment type="caution">
    <text evidence="2">The sequence shown here is derived from an EMBL/GenBank/DDBJ whole genome shotgun (WGS) entry which is preliminary data.</text>
</comment>
<evidence type="ECO:0000256" key="1">
    <source>
        <dbReference type="SAM" id="MobiDB-lite"/>
    </source>
</evidence>
<evidence type="ECO:0000313" key="3">
    <source>
        <dbReference type="Proteomes" id="UP001273166"/>
    </source>
</evidence>
<accession>A0AAJ0H4G5</accession>
<feature type="region of interest" description="Disordered" evidence="1">
    <location>
        <begin position="556"/>
        <end position="607"/>
    </location>
</feature>
<name>A0AAJ0H4G5_9PEZI</name>